<dbReference type="GO" id="GO:0005886">
    <property type="term" value="C:plasma membrane"/>
    <property type="evidence" value="ECO:0007669"/>
    <property type="project" value="UniProtKB-SubCell"/>
</dbReference>
<accession>A0A9J6RAE6</accession>
<dbReference type="PANTHER" id="PTHR34582:SF2">
    <property type="entry name" value="UPF0702 TRANSMEMBRANE PROTEIN YDFR"/>
    <property type="match status" value="1"/>
</dbReference>
<reference evidence="9" key="1">
    <citation type="submission" date="2022-11" db="EMBL/GenBank/DDBJ databases">
        <title>WGS of Natronobacillus azotifigens 24KS-1, an anaerobic diazotrophic haloalkaliphile from soda-rich habitats.</title>
        <authorList>
            <person name="Sorokin D.Y."/>
            <person name="Merkel A.Y."/>
        </authorList>
    </citation>
    <scope>NUCLEOTIDE SEQUENCE</scope>
    <source>
        <strain evidence="9">24KS-1</strain>
    </source>
</reference>
<protein>
    <submittedName>
        <fullName evidence="9">DUF421 domain-containing protein</fullName>
    </submittedName>
</protein>
<comment type="subcellular location">
    <subcellularLocation>
        <location evidence="1">Cell membrane</location>
        <topology evidence="1">Multi-pass membrane protein</topology>
    </subcellularLocation>
</comment>
<gene>
    <name evidence="9" type="ORF">OWO01_05415</name>
</gene>
<feature type="transmembrane region" description="Helical" evidence="7">
    <location>
        <begin position="55"/>
        <end position="73"/>
    </location>
</feature>
<evidence type="ECO:0000256" key="2">
    <source>
        <dbReference type="ARBA" id="ARBA00006448"/>
    </source>
</evidence>
<comment type="caution">
    <text evidence="9">The sequence shown here is derived from an EMBL/GenBank/DDBJ whole genome shotgun (WGS) entry which is preliminary data.</text>
</comment>
<feature type="transmembrane region" description="Helical" evidence="7">
    <location>
        <begin position="6"/>
        <end position="22"/>
    </location>
</feature>
<proteinExistence type="inferred from homology"/>
<evidence type="ECO:0000313" key="10">
    <source>
        <dbReference type="Proteomes" id="UP001084197"/>
    </source>
</evidence>
<dbReference type="InterPro" id="IPR007353">
    <property type="entry name" value="DUF421"/>
</dbReference>
<evidence type="ECO:0000256" key="7">
    <source>
        <dbReference type="SAM" id="Phobius"/>
    </source>
</evidence>
<evidence type="ECO:0000259" key="8">
    <source>
        <dbReference type="Pfam" id="PF04239"/>
    </source>
</evidence>
<evidence type="ECO:0000256" key="4">
    <source>
        <dbReference type="ARBA" id="ARBA00022692"/>
    </source>
</evidence>
<evidence type="ECO:0000313" key="9">
    <source>
        <dbReference type="EMBL" id="MCZ0702650.1"/>
    </source>
</evidence>
<keyword evidence="10" id="KW-1185">Reference proteome</keyword>
<dbReference type="AlphaFoldDB" id="A0A9J6RAE6"/>
<keyword evidence="4 7" id="KW-0812">Transmembrane</keyword>
<dbReference type="InterPro" id="IPR023090">
    <property type="entry name" value="UPF0702_alpha/beta_dom_sf"/>
</dbReference>
<keyword evidence="3" id="KW-1003">Cell membrane</keyword>
<dbReference type="Proteomes" id="UP001084197">
    <property type="component" value="Unassembled WGS sequence"/>
</dbReference>
<feature type="transmembrane region" description="Helical" evidence="7">
    <location>
        <begin position="29"/>
        <end position="49"/>
    </location>
</feature>
<dbReference type="PANTHER" id="PTHR34582">
    <property type="entry name" value="UPF0702 TRANSMEMBRANE PROTEIN YCAP"/>
    <property type="match status" value="1"/>
</dbReference>
<evidence type="ECO:0000256" key="1">
    <source>
        <dbReference type="ARBA" id="ARBA00004651"/>
    </source>
</evidence>
<organism evidence="9 10">
    <name type="scientific">Natronobacillus azotifigens</name>
    <dbReference type="NCBI Taxonomy" id="472978"/>
    <lineage>
        <taxon>Bacteria</taxon>
        <taxon>Bacillati</taxon>
        <taxon>Bacillota</taxon>
        <taxon>Bacilli</taxon>
        <taxon>Bacillales</taxon>
        <taxon>Bacillaceae</taxon>
        <taxon>Natronobacillus</taxon>
    </lineage>
</organism>
<evidence type="ECO:0000256" key="5">
    <source>
        <dbReference type="ARBA" id="ARBA00022989"/>
    </source>
</evidence>
<dbReference type="EMBL" id="JAPRAT010000007">
    <property type="protein sequence ID" value="MCZ0702650.1"/>
    <property type="molecule type" value="Genomic_DNA"/>
</dbReference>
<feature type="domain" description="YetF C-terminal" evidence="8">
    <location>
        <begin position="76"/>
        <end position="145"/>
    </location>
</feature>
<name>A0A9J6RAE6_9BACI</name>
<dbReference type="Gene3D" id="3.30.240.20">
    <property type="entry name" value="bsu07140 like domains"/>
    <property type="match status" value="1"/>
</dbReference>
<evidence type="ECO:0000256" key="6">
    <source>
        <dbReference type="ARBA" id="ARBA00023136"/>
    </source>
</evidence>
<evidence type="ECO:0000256" key="3">
    <source>
        <dbReference type="ARBA" id="ARBA00022475"/>
    </source>
</evidence>
<dbReference type="RefSeq" id="WP_268779415.1">
    <property type="nucleotide sequence ID" value="NZ_JAPRAT010000007.1"/>
</dbReference>
<comment type="similarity">
    <text evidence="2">Belongs to the UPF0702 family.</text>
</comment>
<dbReference type="Pfam" id="PF04239">
    <property type="entry name" value="DUF421"/>
    <property type="match status" value="1"/>
</dbReference>
<keyword evidence="5 7" id="KW-1133">Transmembrane helix</keyword>
<sequence length="193" mass="21719">MDFIWEAFVMVIAGFIFLRLSGRKSLAQMTVTTTVVMISIGAIIVQPIIDDSVAKTLITIIIFISVLIVIEYIQVKSNVLEKLITGKAIAVIENGKINLDNLKKMRFTVDKLEMQLRQRGISNFSDVKNATIEPNGQLGYELTPDARPLTVGEFKKLTGLMMKNQNQSPDVDGSLFYEVIYKQHSKNHQENLK</sequence>
<keyword evidence="6 7" id="KW-0472">Membrane</keyword>